<keyword evidence="3 5" id="KW-0812">Transmembrane</keyword>
<dbReference type="InterPro" id="IPR018108">
    <property type="entry name" value="MCP_transmembrane"/>
</dbReference>
<feature type="transmembrane region" description="Helical" evidence="7">
    <location>
        <begin position="71"/>
        <end position="89"/>
    </location>
</feature>
<evidence type="ECO:0000256" key="3">
    <source>
        <dbReference type="ARBA" id="ARBA00022692"/>
    </source>
</evidence>
<comment type="subcellular location">
    <subcellularLocation>
        <location evidence="1">Membrane</location>
        <topology evidence="1">Multi-pass membrane protein</topology>
    </subcellularLocation>
</comment>
<reference evidence="9" key="1">
    <citation type="submission" date="2025-08" db="UniProtKB">
        <authorList>
            <consortium name="RefSeq"/>
        </authorList>
    </citation>
    <scope>IDENTIFICATION</scope>
    <source>
        <tissue evidence="9">Tentacle</tissue>
    </source>
</reference>
<organism evidence="8 9">
    <name type="scientific">Actinia tenebrosa</name>
    <name type="common">Australian red waratah sea anemone</name>
    <dbReference type="NCBI Taxonomy" id="6105"/>
    <lineage>
        <taxon>Eukaryota</taxon>
        <taxon>Metazoa</taxon>
        <taxon>Cnidaria</taxon>
        <taxon>Anthozoa</taxon>
        <taxon>Hexacorallia</taxon>
        <taxon>Actiniaria</taxon>
        <taxon>Actiniidae</taxon>
        <taxon>Actinia</taxon>
    </lineage>
</organism>
<feature type="transmembrane region" description="Helical" evidence="7">
    <location>
        <begin position="20"/>
        <end position="39"/>
    </location>
</feature>
<gene>
    <name evidence="9" type="primary">LOC116309013</name>
</gene>
<dbReference type="KEGG" id="aten:116309013"/>
<dbReference type="OrthoDB" id="250329at2759"/>
<dbReference type="InterPro" id="IPR023395">
    <property type="entry name" value="MCP_dom_sf"/>
</dbReference>
<dbReference type="InterPro" id="IPR042164">
    <property type="entry name" value="SLC25A44"/>
</dbReference>
<comment type="similarity">
    <text evidence="2 6">Belongs to the mitochondrial carrier (TC 2.A.29) family.</text>
</comment>
<evidence type="ECO:0000256" key="1">
    <source>
        <dbReference type="ARBA" id="ARBA00004141"/>
    </source>
</evidence>
<keyword evidence="7" id="KW-1133">Transmembrane helix</keyword>
<feature type="repeat" description="Solcar" evidence="5">
    <location>
        <begin position="202"/>
        <end position="284"/>
    </location>
</feature>
<feature type="repeat" description="Solcar" evidence="5">
    <location>
        <begin position="16"/>
        <end position="98"/>
    </location>
</feature>
<keyword evidence="8" id="KW-1185">Reference proteome</keyword>
<feature type="repeat" description="Solcar" evidence="5">
    <location>
        <begin position="103"/>
        <end position="192"/>
    </location>
</feature>
<dbReference type="SUPFAM" id="SSF103506">
    <property type="entry name" value="Mitochondrial carrier"/>
    <property type="match status" value="1"/>
</dbReference>
<dbReference type="AlphaFoldDB" id="A0A6P8J5J8"/>
<name>A0A6P8J5J8_ACTTE</name>
<dbReference type="Pfam" id="PF00153">
    <property type="entry name" value="Mito_carr"/>
    <property type="match status" value="3"/>
</dbReference>
<keyword evidence="4 5" id="KW-0472">Membrane</keyword>
<evidence type="ECO:0000256" key="5">
    <source>
        <dbReference type="PROSITE-ProRule" id="PRU00282"/>
    </source>
</evidence>
<accession>A0A6P8J5J8</accession>
<dbReference type="RefSeq" id="XP_031575401.1">
    <property type="nucleotide sequence ID" value="XM_031719541.1"/>
</dbReference>
<dbReference type="InParanoid" id="A0A6P8J5J8"/>
<evidence type="ECO:0000256" key="6">
    <source>
        <dbReference type="RuleBase" id="RU000488"/>
    </source>
</evidence>
<dbReference type="GO" id="GO:0015658">
    <property type="term" value="F:branched-chain amino acid transmembrane transporter activity"/>
    <property type="evidence" value="ECO:0007669"/>
    <property type="project" value="InterPro"/>
</dbReference>
<dbReference type="PROSITE" id="PS50920">
    <property type="entry name" value="SOLCAR"/>
    <property type="match status" value="3"/>
</dbReference>
<sequence length="295" mass="33036">MPEVVRQVEWHHMNKWKYFVYNSGFMFSLEAVLYPAVVVRTRLQVQRTNKPYKNTWDAFAKITKFEGIRGLYRGFLVGQLGIITGGVYFTTYEVTRKKLSSLDEASRGFVAGFIAAVIEQCVGNPLQVVTQKRMLEGQTPSQTKLRGAGRIALDVYEKHGPKGLYRGFLASLFAMGLDSALWWGWYGVFLEAVGHYVPEGTSHIAVQATAGALSGFATTMIGNPLDVIKTRIQVEGRRSIKKVLFELLRKEGALALTKGMLPNLAISVPTSVCVICGYETVKWLSLKDEMVQYYQ</sequence>
<dbReference type="PANTHER" id="PTHR46314:SF2">
    <property type="entry name" value="SOLUTE CARRIER FAMILY 25 MEMBER 44"/>
    <property type="match status" value="1"/>
</dbReference>
<dbReference type="PANTHER" id="PTHR46314">
    <property type="entry name" value="SOLUTE CARRIER FAMILY 25 MEMBER 44"/>
    <property type="match status" value="1"/>
</dbReference>
<dbReference type="Gene3D" id="1.50.40.10">
    <property type="entry name" value="Mitochondrial carrier domain"/>
    <property type="match status" value="2"/>
</dbReference>
<protein>
    <submittedName>
        <fullName evidence="9">Solute carrier family 25 member 44-like</fullName>
    </submittedName>
</protein>
<dbReference type="GO" id="GO:0009083">
    <property type="term" value="P:branched-chain amino acid catabolic process"/>
    <property type="evidence" value="ECO:0007669"/>
    <property type="project" value="InterPro"/>
</dbReference>
<proteinExistence type="inferred from homology"/>
<evidence type="ECO:0000313" key="9">
    <source>
        <dbReference type="RefSeq" id="XP_031575401.1"/>
    </source>
</evidence>
<evidence type="ECO:0000313" key="8">
    <source>
        <dbReference type="Proteomes" id="UP000515163"/>
    </source>
</evidence>
<dbReference type="GO" id="GO:0005739">
    <property type="term" value="C:mitochondrion"/>
    <property type="evidence" value="ECO:0007669"/>
    <property type="project" value="InterPro"/>
</dbReference>
<evidence type="ECO:0000256" key="7">
    <source>
        <dbReference type="SAM" id="Phobius"/>
    </source>
</evidence>
<keyword evidence="6" id="KW-0813">Transport</keyword>
<dbReference type="Proteomes" id="UP000515163">
    <property type="component" value="Unplaced"/>
</dbReference>
<dbReference type="GeneID" id="116309013"/>
<evidence type="ECO:0000256" key="2">
    <source>
        <dbReference type="ARBA" id="ARBA00006375"/>
    </source>
</evidence>
<dbReference type="GO" id="GO:0016020">
    <property type="term" value="C:membrane"/>
    <property type="evidence" value="ECO:0007669"/>
    <property type="project" value="UniProtKB-SubCell"/>
</dbReference>
<evidence type="ECO:0000256" key="4">
    <source>
        <dbReference type="ARBA" id="ARBA00023136"/>
    </source>
</evidence>